<dbReference type="Pfam" id="PF00201">
    <property type="entry name" value="UDPGT"/>
    <property type="match status" value="1"/>
</dbReference>
<gene>
    <name evidence="2" type="ORF">LITE_LOCUS28782</name>
</gene>
<name>A0AAV0MGI8_9ROSI</name>
<evidence type="ECO:0000313" key="3">
    <source>
        <dbReference type="Proteomes" id="UP001154282"/>
    </source>
</evidence>
<sequence>MLRVLIVEHASIGGFMTHYGWNSTLEGIVPGKAMVTWPVALVQFYNEKGKKGKGMRRKAKELGKMAKTAVEEGGYSHFSLNDLIDELKRQPWL</sequence>
<dbReference type="PANTHER" id="PTHR48045:SF34">
    <property type="entry name" value="ISOFLAVONE 7-O-GLUCOSYLTRANSFERASE 1-LIKE"/>
    <property type="match status" value="1"/>
</dbReference>
<proteinExistence type="predicted"/>
<protein>
    <submittedName>
        <fullName evidence="2">Uncharacterized protein</fullName>
    </submittedName>
</protein>
<dbReference type="SUPFAM" id="SSF53756">
    <property type="entry name" value="UDP-Glycosyltransferase/glycogen phosphorylase"/>
    <property type="match status" value="1"/>
</dbReference>
<comment type="caution">
    <text evidence="2">The sequence shown here is derived from an EMBL/GenBank/DDBJ whole genome shotgun (WGS) entry which is preliminary data.</text>
</comment>
<evidence type="ECO:0000256" key="1">
    <source>
        <dbReference type="ARBA" id="ARBA00022679"/>
    </source>
</evidence>
<dbReference type="PANTHER" id="PTHR48045">
    <property type="entry name" value="UDP-GLYCOSYLTRANSFERASE 72B1"/>
    <property type="match status" value="1"/>
</dbReference>
<keyword evidence="1" id="KW-0808">Transferase</keyword>
<evidence type="ECO:0000313" key="2">
    <source>
        <dbReference type="EMBL" id="CAI0445898.1"/>
    </source>
</evidence>
<dbReference type="InterPro" id="IPR002213">
    <property type="entry name" value="UDP_glucos_trans"/>
</dbReference>
<dbReference type="GO" id="GO:0008194">
    <property type="term" value="F:UDP-glycosyltransferase activity"/>
    <property type="evidence" value="ECO:0007669"/>
    <property type="project" value="InterPro"/>
</dbReference>
<dbReference type="Proteomes" id="UP001154282">
    <property type="component" value="Unassembled WGS sequence"/>
</dbReference>
<dbReference type="Gene3D" id="3.40.50.2000">
    <property type="entry name" value="Glycogen Phosphorylase B"/>
    <property type="match status" value="3"/>
</dbReference>
<organism evidence="2 3">
    <name type="scientific">Linum tenue</name>
    <dbReference type="NCBI Taxonomy" id="586396"/>
    <lineage>
        <taxon>Eukaryota</taxon>
        <taxon>Viridiplantae</taxon>
        <taxon>Streptophyta</taxon>
        <taxon>Embryophyta</taxon>
        <taxon>Tracheophyta</taxon>
        <taxon>Spermatophyta</taxon>
        <taxon>Magnoliopsida</taxon>
        <taxon>eudicotyledons</taxon>
        <taxon>Gunneridae</taxon>
        <taxon>Pentapetalae</taxon>
        <taxon>rosids</taxon>
        <taxon>fabids</taxon>
        <taxon>Malpighiales</taxon>
        <taxon>Linaceae</taxon>
        <taxon>Linum</taxon>
    </lineage>
</organism>
<keyword evidence="3" id="KW-1185">Reference proteome</keyword>
<dbReference type="EMBL" id="CAMGYJ010000007">
    <property type="protein sequence ID" value="CAI0445898.1"/>
    <property type="molecule type" value="Genomic_DNA"/>
</dbReference>
<reference evidence="2" key="1">
    <citation type="submission" date="2022-08" db="EMBL/GenBank/DDBJ databases">
        <authorList>
            <person name="Gutierrez-Valencia J."/>
        </authorList>
    </citation>
    <scope>NUCLEOTIDE SEQUENCE</scope>
</reference>
<dbReference type="AlphaFoldDB" id="A0AAV0MGI8"/>
<accession>A0AAV0MGI8</accession>